<keyword evidence="3" id="KW-1185">Reference proteome</keyword>
<sequence length="121" mass="14134">MEGNTLETIEKFLKKIRETRKTKGFSHENMAMELDMSPSAYNKLERCETTLSLERLLKIKEVLNLPLTELFELITGHTFNQDLKDQSIGNVNNLYHTTNEKFIASLQDEIIYLRAQLDKKQ</sequence>
<dbReference type="CDD" id="cd00093">
    <property type="entry name" value="HTH_XRE"/>
    <property type="match status" value="1"/>
</dbReference>
<name>G2Z6A0_FLABF</name>
<evidence type="ECO:0000313" key="2">
    <source>
        <dbReference type="EMBL" id="CCB70920.1"/>
    </source>
</evidence>
<dbReference type="Gene3D" id="1.10.260.40">
    <property type="entry name" value="lambda repressor-like DNA-binding domains"/>
    <property type="match status" value="1"/>
</dbReference>
<accession>G2Z6A0</accession>
<dbReference type="STRING" id="1034807.FBFL15_2975"/>
<evidence type="ECO:0000313" key="3">
    <source>
        <dbReference type="Proteomes" id="UP000009186"/>
    </source>
</evidence>
<gene>
    <name evidence="2" type="ordered locus">FBFL15_2975</name>
</gene>
<dbReference type="HOGENOM" id="CLU_2034613_0_0_10"/>
<dbReference type="Proteomes" id="UP000009186">
    <property type="component" value="Chromosome"/>
</dbReference>
<feature type="domain" description="HTH cro/C1-type" evidence="1">
    <location>
        <begin position="16"/>
        <end position="70"/>
    </location>
</feature>
<dbReference type="InterPro" id="IPR001387">
    <property type="entry name" value="Cro/C1-type_HTH"/>
</dbReference>
<proteinExistence type="predicted"/>
<organism evidence="2 3">
    <name type="scientific">Flavobacterium branchiophilum (strain FL-15)</name>
    <dbReference type="NCBI Taxonomy" id="1034807"/>
    <lineage>
        <taxon>Bacteria</taxon>
        <taxon>Pseudomonadati</taxon>
        <taxon>Bacteroidota</taxon>
        <taxon>Flavobacteriia</taxon>
        <taxon>Flavobacteriales</taxon>
        <taxon>Flavobacteriaceae</taxon>
        <taxon>Flavobacterium</taxon>
    </lineage>
</organism>
<dbReference type="GO" id="GO:0003677">
    <property type="term" value="F:DNA binding"/>
    <property type="evidence" value="ECO:0007669"/>
    <property type="project" value="InterPro"/>
</dbReference>
<dbReference type="KEGG" id="fbr:FBFL15_2975"/>
<protein>
    <submittedName>
        <fullName evidence="2">Putative transcriptional regulator</fullName>
    </submittedName>
</protein>
<dbReference type="SUPFAM" id="SSF47413">
    <property type="entry name" value="lambda repressor-like DNA-binding domains"/>
    <property type="match status" value="1"/>
</dbReference>
<dbReference type="eggNOG" id="COG1396">
    <property type="taxonomic scope" value="Bacteria"/>
</dbReference>
<dbReference type="InterPro" id="IPR010982">
    <property type="entry name" value="Lambda_DNA-bd_dom_sf"/>
</dbReference>
<dbReference type="PROSITE" id="PS50943">
    <property type="entry name" value="HTH_CROC1"/>
    <property type="match status" value="1"/>
</dbReference>
<dbReference type="AlphaFoldDB" id="G2Z6A0"/>
<dbReference type="EMBL" id="FQ859183">
    <property type="protein sequence ID" value="CCB70920.1"/>
    <property type="molecule type" value="Genomic_DNA"/>
</dbReference>
<dbReference type="RefSeq" id="WP_014085368.1">
    <property type="nucleotide sequence ID" value="NC_016001.1"/>
</dbReference>
<reference evidence="2 3" key="1">
    <citation type="journal article" date="2011" name="Appl. Environ. Microbiol.">
        <title>Complete genome sequence of the fish pathogen Flavobacterium branchiophilum.</title>
        <authorList>
            <consortium name="1:IP"/>
            <consortium name="Microbial Evolutionary Genomics,F-75015 Paris"/>
            <consortium name="France 2:CNRS"/>
            <consortium name="URA2171"/>
            <consortium name="F-75015 Paris,France 3:Unite de Virologie et Immunologie Mol."/>
            <consortium name="INRA,78352 Jouy en Josas Cedex"/>
            <consortium name="France. 4:Unite de Mathemathique"/>
            <consortium name="Informatique et Genome,INRA"/>
            <consortium name="78352 Jouy en Josas Cedex"/>
            <consortium name="France. 5:CEA/Genoscope"/>
            <consortium name="Evry"/>
            <consortium name="France"/>
            <person name="Touchon M."/>
            <person name="Barbier P."/>
            <person name="Bernardet J.F."/>
            <person name="Loux V."/>
            <person name="Vacherie B."/>
            <person name="Barbe V."/>
            <person name="Rocha E.P."/>
            <person name="Duchaud E."/>
        </authorList>
    </citation>
    <scope>NUCLEOTIDE SEQUENCE [LARGE SCALE GENOMIC DNA]</scope>
    <source>
        <strain evidence="2 3">FL-15</strain>
    </source>
</reference>
<evidence type="ECO:0000259" key="1">
    <source>
        <dbReference type="PROSITE" id="PS50943"/>
    </source>
</evidence>
<dbReference type="SMART" id="SM00530">
    <property type="entry name" value="HTH_XRE"/>
    <property type="match status" value="1"/>
</dbReference>
<dbReference type="Pfam" id="PF01381">
    <property type="entry name" value="HTH_3"/>
    <property type="match status" value="1"/>
</dbReference>